<dbReference type="Gene3D" id="3.30.1460.30">
    <property type="entry name" value="YgaC/TfoX-N like chaperone"/>
    <property type="match status" value="1"/>
</dbReference>
<dbReference type="OrthoDB" id="8687154at2"/>
<dbReference type="AlphaFoldDB" id="A0A0C4Y487"/>
<sequence>MPARRPDPFIDHLLELLGPLAARIGPITARRMFGGHALYYDGLVFALVLGGRCYLKVDDQTRGGFEAEGGEPFRYSRNGREISMQHYLSVPPACLESAEAMTAWARLSVESTLRLANQAG</sequence>
<name>A0A0C4Y487_9BURK</name>
<dbReference type="STRING" id="68895.RR42_m0280"/>
<reference evidence="2 3" key="1">
    <citation type="journal article" date="2015" name="Genome Announc.">
        <title>Complete Genome Sequence of Cupriavidus basilensis 4G11, Isolated from the Oak Ridge Field Research Center Site.</title>
        <authorList>
            <person name="Ray J."/>
            <person name="Waters R.J."/>
            <person name="Skerker J.M."/>
            <person name="Kuehl J.V."/>
            <person name="Price M.N."/>
            <person name="Huang J."/>
            <person name="Chakraborty R."/>
            <person name="Arkin A.P."/>
            <person name="Deutschbauer A."/>
        </authorList>
    </citation>
    <scope>NUCLEOTIDE SEQUENCE [LARGE SCALE GENOMIC DNA]</scope>
    <source>
        <strain evidence="2">4G11</strain>
    </source>
</reference>
<feature type="domain" description="TfoX N-terminal" evidence="1">
    <location>
        <begin position="22"/>
        <end position="110"/>
    </location>
</feature>
<proteinExistence type="predicted"/>
<dbReference type="SUPFAM" id="SSF159894">
    <property type="entry name" value="YgaC/TfoX-N like"/>
    <property type="match status" value="1"/>
</dbReference>
<accession>A0A0C4Y487</accession>
<keyword evidence="3" id="KW-1185">Reference proteome</keyword>
<dbReference type="InterPro" id="IPR007076">
    <property type="entry name" value="TfoX_N"/>
</dbReference>
<evidence type="ECO:0000313" key="2">
    <source>
        <dbReference type="EMBL" id="AJG17695.1"/>
    </source>
</evidence>
<dbReference type="RefSeq" id="WP_043343164.1">
    <property type="nucleotide sequence ID" value="NZ_CP010536.1"/>
</dbReference>
<dbReference type="KEGG" id="cbw:RR42_m0280"/>
<evidence type="ECO:0000259" key="1">
    <source>
        <dbReference type="Pfam" id="PF04993"/>
    </source>
</evidence>
<dbReference type="Proteomes" id="UP000031843">
    <property type="component" value="Chromosome main"/>
</dbReference>
<dbReference type="Pfam" id="PF04993">
    <property type="entry name" value="TfoX_N"/>
    <property type="match status" value="1"/>
</dbReference>
<dbReference type="EMBL" id="CP010536">
    <property type="protein sequence ID" value="AJG17695.1"/>
    <property type="molecule type" value="Genomic_DNA"/>
</dbReference>
<protein>
    <submittedName>
        <fullName evidence="2">Regulator of competence-specific genes</fullName>
    </submittedName>
</protein>
<evidence type="ECO:0000313" key="3">
    <source>
        <dbReference type="Proteomes" id="UP000031843"/>
    </source>
</evidence>
<organism evidence="2 3">
    <name type="scientific">Cupriavidus basilensis</name>
    <dbReference type="NCBI Taxonomy" id="68895"/>
    <lineage>
        <taxon>Bacteria</taxon>
        <taxon>Pseudomonadati</taxon>
        <taxon>Pseudomonadota</taxon>
        <taxon>Betaproteobacteria</taxon>
        <taxon>Burkholderiales</taxon>
        <taxon>Burkholderiaceae</taxon>
        <taxon>Cupriavidus</taxon>
    </lineage>
</organism>
<gene>
    <name evidence="2" type="ORF">RR42_m0280</name>
</gene>